<keyword evidence="7" id="KW-0221">Differentiation</keyword>
<dbReference type="CDD" id="cd09975">
    <property type="entry name" value="LOTUS_2_TDRD5"/>
    <property type="match status" value="1"/>
</dbReference>
<dbReference type="Proteomes" id="UP000515159">
    <property type="component" value="Chromosome 12"/>
</dbReference>
<dbReference type="PROSITE" id="PS51644">
    <property type="entry name" value="HTH_OST"/>
    <property type="match status" value="3"/>
</dbReference>
<feature type="domain" description="Tudor" evidence="9">
    <location>
        <begin position="642"/>
        <end position="701"/>
    </location>
</feature>
<dbReference type="InterPro" id="IPR037982">
    <property type="entry name" value="TDRD5_LOTUS_2"/>
</dbReference>
<dbReference type="InterPro" id="IPR035437">
    <property type="entry name" value="SNase_OB-fold_sf"/>
</dbReference>
<evidence type="ECO:0000256" key="7">
    <source>
        <dbReference type="ARBA" id="ARBA00022782"/>
    </source>
</evidence>
<protein>
    <recommendedName>
        <fullName evidence="3">Tudor domain-containing protein 5</fullName>
    </recommendedName>
</protein>
<evidence type="ECO:0000259" key="10">
    <source>
        <dbReference type="PROSITE" id="PS51644"/>
    </source>
</evidence>
<dbReference type="InterPro" id="IPR041966">
    <property type="entry name" value="LOTUS-like"/>
</dbReference>
<evidence type="ECO:0000256" key="2">
    <source>
        <dbReference type="ARBA" id="ARBA00010384"/>
    </source>
</evidence>
<sequence>MLSGACARVSVSEPSGCAEFPNSEIARGTRTSCCIPVANMSDQEKIIETLRKEIRSLLTAAKEGLTPRQLEQDYRSMIGTYLPLRPLGYRSTMELVEDMPDVVRICAYNDGSIILNAIPDEATKKIADLVSRQKDNPKARLTHRYQRELISTHLKLPRRGRTIPILPAVVKSELKDLLSNSPVLLSDFERAFLKRFGHKFQYTRYGFYSMFEVLRAASDIIQVQQTRAGSLLTLKNCSSRAINLIKINPPRPTEMLASPVISPVEAPSSPEDICKQTTAPVQVPLSSENTHKQILMTSCPQTPCPENAEKQMVIFPVPVPPSPEHIEKHEPVSPVQVQSEDTWTYTSMMSPVKASEDAETHMQMAHSPEDVQNPVTASTEIDLYFDCRLKKVEEEMYLKLALKGPGGIVDPELKEKIRFVAAQYPEGLPVHRLPAEFKIVFEENLPLKLLGFATLMELVTSLSDILHLEFKESDQNWLIFDAEKWKANGQKENKESVKHKDLLPAEMLFSNFRFSNWEYPLQNLEKKEPKGHNLITDSCNVQVVTKEQQWQWMTNGPPLIVETAHMEIPPDAVQDKCLHTLPMVEQGTLVGVFVENIISPSQFYINLYGQDTSEMLQNMMIEMRRCYSNTSISERYIIPCGWIRPGRLCCLKRPQDVWWYRVIVHKILSEEEVTVYYPDFGNMAAVKVSWLRFLKSCYSKLPAQAIPSALAWVRPVEARWTVSAINLFRMLCAVRPLVGVVYKYINHVLYLFLCDTSTGEDIYLHRVLKAKNHAVKQTDHISFRAFQELNPSVLYLKPAPEQPVEEEHISELVLSPSKSGPEESNPNVQRTMNMELSTGKSDSWEVQDNTLELPYLEPVSVGMDVWDENWSPLDAKVSTSTVATSYPPDEIVSSPKSSVVNGPADQFSETVGFLEQSSKIEVSQLQSRAKQQEPSSFMGDAMEPAVLTKCFEECYISLPHRKQQNPPQTPAKQTEEPHLQHMPLKQPLEPKSLQTAPERPSEPVLQESSRQLQLLATEREHNGSHLPRKDYLSNSKTLVFSTSSHDGSVPHQQVDKEHKSSLLPAGSRTFSQISVPRSTVTASLGAAARLATAGGLLQWFSTTENWKYK</sequence>
<dbReference type="PANTHER" id="PTHR22948:SF19">
    <property type="entry name" value="TUDOR DOMAIN-CONTAINING PROTEIN 5"/>
    <property type="match status" value="1"/>
</dbReference>
<dbReference type="PROSITE" id="PS50304">
    <property type="entry name" value="TUDOR"/>
    <property type="match status" value="1"/>
</dbReference>
<dbReference type="Pfam" id="PF12872">
    <property type="entry name" value="OST-HTH"/>
    <property type="match status" value="3"/>
</dbReference>
<keyword evidence="8" id="KW-0744">Spermatogenesis</keyword>
<feature type="domain" description="HTH OST-type" evidence="10">
    <location>
        <begin position="409"/>
        <end position="483"/>
    </location>
</feature>
<dbReference type="RefSeq" id="XP_033772776.1">
    <property type="nucleotide sequence ID" value="XM_033916885.1"/>
</dbReference>
<keyword evidence="6" id="KW-0677">Repeat</keyword>
<proteinExistence type="inferred from homology"/>
<gene>
    <name evidence="12" type="primary">TDRD5</name>
</gene>
<dbReference type="InterPro" id="IPR050621">
    <property type="entry name" value="Tudor_domain_containing"/>
</dbReference>
<dbReference type="PANTHER" id="PTHR22948">
    <property type="entry name" value="TUDOR DOMAIN CONTAINING PROTEIN"/>
    <property type="match status" value="1"/>
</dbReference>
<keyword evidence="4" id="KW-0217">Developmental protein</keyword>
<evidence type="ECO:0000256" key="4">
    <source>
        <dbReference type="ARBA" id="ARBA00022473"/>
    </source>
</evidence>
<evidence type="ECO:0000256" key="1">
    <source>
        <dbReference type="ARBA" id="ARBA00004496"/>
    </source>
</evidence>
<dbReference type="CDD" id="cd20419">
    <property type="entry name" value="Tudor_TDRD5"/>
    <property type="match status" value="1"/>
</dbReference>
<dbReference type="Gene3D" id="2.40.50.90">
    <property type="match status" value="1"/>
</dbReference>
<dbReference type="OrthoDB" id="10052065at2759"/>
<feature type="domain" description="HTH OST-type" evidence="10">
    <location>
        <begin position="46"/>
        <end position="119"/>
    </location>
</feature>
<dbReference type="AlphaFoldDB" id="A0A6P8PB75"/>
<dbReference type="InParanoid" id="A0A6P8PB75"/>
<dbReference type="KEGG" id="gsh:117346790"/>
<accession>A0A6P8PB75</accession>
<dbReference type="InterPro" id="IPR002999">
    <property type="entry name" value="Tudor"/>
</dbReference>
<name>A0A6P8PB75_GEOSA</name>
<dbReference type="SUPFAM" id="SSF63748">
    <property type="entry name" value="Tudor/PWWP/MBT"/>
    <property type="match status" value="1"/>
</dbReference>
<evidence type="ECO:0000256" key="3">
    <source>
        <dbReference type="ARBA" id="ARBA00013420"/>
    </source>
</evidence>
<dbReference type="CTD" id="163589"/>
<dbReference type="GO" id="GO:0007283">
    <property type="term" value="P:spermatogenesis"/>
    <property type="evidence" value="ECO:0007669"/>
    <property type="project" value="UniProtKB-KW"/>
</dbReference>
<evidence type="ECO:0000256" key="8">
    <source>
        <dbReference type="ARBA" id="ARBA00022871"/>
    </source>
</evidence>
<dbReference type="GO" id="GO:0007281">
    <property type="term" value="P:germ cell development"/>
    <property type="evidence" value="ECO:0007669"/>
    <property type="project" value="InterPro"/>
</dbReference>
<keyword evidence="5" id="KW-0963">Cytoplasm</keyword>
<evidence type="ECO:0000256" key="5">
    <source>
        <dbReference type="ARBA" id="ARBA00022490"/>
    </source>
</evidence>
<dbReference type="FunCoup" id="A0A6P8PB75">
    <property type="interactions" value="18"/>
</dbReference>
<comment type="similarity">
    <text evidence="2">Belongs to the TDRD5 family.</text>
</comment>
<dbReference type="InterPro" id="IPR025605">
    <property type="entry name" value="OST-HTH/LOTUS_dom"/>
</dbReference>
<reference evidence="12" key="1">
    <citation type="submission" date="2025-08" db="UniProtKB">
        <authorList>
            <consortium name="RefSeq"/>
        </authorList>
    </citation>
    <scope>IDENTIFICATION</scope>
</reference>
<evidence type="ECO:0000259" key="9">
    <source>
        <dbReference type="PROSITE" id="PS50304"/>
    </source>
</evidence>
<evidence type="ECO:0000313" key="12">
    <source>
        <dbReference type="RefSeq" id="XP_033772776.1"/>
    </source>
</evidence>
<dbReference type="GO" id="GO:0005737">
    <property type="term" value="C:cytoplasm"/>
    <property type="evidence" value="ECO:0007669"/>
    <property type="project" value="UniProtKB-SubCell"/>
</dbReference>
<dbReference type="Gene3D" id="3.30.420.610">
    <property type="entry name" value="LOTUS domain-like"/>
    <property type="match status" value="3"/>
</dbReference>
<dbReference type="Gene3D" id="2.30.30.140">
    <property type="match status" value="1"/>
</dbReference>
<dbReference type="GeneID" id="117346790"/>
<evidence type="ECO:0000313" key="11">
    <source>
        <dbReference type="Proteomes" id="UP000515159"/>
    </source>
</evidence>
<dbReference type="Pfam" id="PF00567">
    <property type="entry name" value="TUDOR"/>
    <property type="match status" value="1"/>
</dbReference>
<keyword evidence="11" id="KW-1185">Reference proteome</keyword>
<feature type="domain" description="HTH OST-type" evidence="10">
    <location>
        <begin position="162"/>
        <end position="238"/>
    </location>
</feature>
<comment type="subcellular location">
    <subcellularLocation>
        <location evidence="1">Cytoplasm</location>
    </subcellularLocation>
</comment>
<evidence type="ECO:0000256" key="6">
    <source>
        <dbReference type="ARBA" id="ARBA00022737"/>
    </source>
</evidence>
<organism evidence="11 12">
    <name type="scientific">Geotrypetes seraphini</name>
    <name type="common">Gaboon caecilian</name>
    <name type="synonym">Caecilia seraphini</name>
    <dbReference type="NCBI Taxonomy" id="260995"/>
    <lineage>
        <taxon>Eukaryota</taxon>
        <taxon>Metazoa</taxon>
        <taxon>Chordata</taxon>
        <taxon>Craniata</taxon>
        <taxon>Vertebrata</taxon>
        <taxon>Euteleostomi</taxon>
        <taxon>Amphibia</taxon>
        <taxon>Gymnophiona</taxon>
        <taxon>Geotrypetes</taxon>
    </lineage>
</organism>